<dbReference type="Proteomes" id="UP001320706">
    <property type="component" value="Unassembled WGS sequence"/>
</dbReference>
<proteinExistence type="predicted"/>
<name>A0ACC3SMH2_9PEZI</name>
<gene>
    <name evidence="1" type="ORF">M8818_000713</name>
</gene>
<accession>A0ACC3SMH2</accession>
<sequence>MRYECDLENTAGRCTRCTQRGATYNQDTPRNTAKAGQGKVMTKEDRAAARERIRNIKLLIAFLGLLLATPAPRLPDPANY</sequence>
<organism evidence="1 2">
    <name type="scientific">Zalaria obscura</name>
    <dbReference type="NCBI Taxonomy" id="2024903"/>
    <lineage>
        <taxon>Eukaryota</taxon>
        <taxon>Fungi</taxon>
        <taxon>Dikarya</taxon>
        <taxon>Ascomycota</taxon>
        <taxon>Pezizomycotina</taxon>
        <taxon>Dothideomycetes</taxon>
        <taxon>Dothideomycetidae</taxon>
        <taxon>Dothideales</taxon>
        <taxon>Zalariaceae</taxon>
        <taxon>Zalaria</taxon>
    </lineage>
</organism>
<reference evidence="1" key="1">
    <citation type="submission" date="2024-02" db="EMBL/GenBank/DDBJ databases">
        <title>Metagenome Assembled Genome of Zalaria obscura JY119.</title>
        <authorList>
            <person name="Vighnesh L."/>
            <person name="Jagadeeshwari U."/>
            <person name="Venkata Ramana C."/>
            <person name="Sasikala C."/>
        </authorList>
    </citation>
    <scope>NUCLEOTIDE SEQUENCE</scope>
    <source>
        <strain evidence="1">JY119</strain>
    </source>
</reference>
<evidence type="ECO:0000313" key="2">
    <source>
        <dbReference type="Proteomes" id="UP001320706"/>
    </source>
</evidence>
<dbReference type="EMBL" id="JAMKPW020000003">
    <property type="protein sequence ID" value="KAK8219739.1"/>
    <property type="molecule type" value="Genomic_DNA"/>
</dbReference>
<keyword evidence="2" id="KW-1185">Reference proteome</keyword>
<comment type="caution">
    <text evidence="1">The sequence shown here is derived from an EMBL/GenBank/DDBJ whole genome shotgun (WGS) entry which is preliminary data.</text>
</comment>
<evidence type="ECO:0000313" key="1">
    <source>
        <dbReference type="EMBL" id="KAK8219739.1"/>
    </source>
</evidence>
<protein>
    <submittedName>
        <fullName evidence="1">Uncharacterized protein</fullName>
    </submittedName>
</protein>